<feature type="compositionally biased region" description="Polar residues" evidence="3">
    <location>
        <begin position="76"/>
        <end position="86"/>
    </location>
</feature>
<proteinExistence type="inferred from homology"/>
<dbReference type="PANTHER" id="PTHR11360:SF284">
    <property type="entry name" value="EG:103B4.3 PROTEIN-RELATED"/>
    <property type="match status" value="1"/>
</dbReference>
<gene>
    <name evidence="6" type="ORF">BDA99DRAFT_503867</name>
</gene>
<evidence type="ECO:0000256" key="1">
    <source>
        <dbReference type="ARBA" id="ARBA00004141"/>
    </source>
</evidence>
<feature type="transmembrane region" description="Helical" evidence="4">
    <location>
        <begin position="98"/>
        <end position="127"/>
    </location>
</feature>
<name>A0AAD5PGI5_9FUNG</name>
<accession>A0AAD5PGI5</accession>
<dbReference type="Gene3D" id="1.20.1250.20">
    <property type="entry name" value="MFS general substrate transporter like domains"/>
    <property type="match status" value="2"/>
</dbReference>
<evidence type="ECO:0000256" key="2">
    <source>
        <dbReference type="ARBA" id="ARBA00006727"/>
    </source>
</evidence>
<dbReference type="InterPro" id="IPR050327">
    <property type="entry name" value="Proton-linked_MCT"/>
</dbReference>
<reference evidence="6" key="1">
    <citation type="journal article" date="2022" name="IScience">
        <title>Evolution of zygomycete secretomes and the origins of terrestrial fungal ecologies.</title>
        <authorList>
            <person name="Chang Y."/>
            <person name="Wang Y."/>
            <person name="Mondo S."/>
            <person name="Ahrendt S."/>
            <person name="Andreopoulos W."/>
            <person name="Barry K."/>
            <person name="Beard J."/>
            <person name="Benny G.L."/>
            <person name="Blankenship S."/>
            <person name="Bonito G."/>
            <person name="Cuomo C."/>
            <person name="Desiro A."/>
            <person name="Gervers K.A."/>
            <person name="Hundley H."/>
            <person name="Kuo A."/>
            <person name="LaButti K."/>
            <person name="Lang B.F."/>
            <person name="Lipzen A."/>
            <person name="O'Donnell K."/>
            <person name="Pangilinan J."/>
            <person name="Reynolds N."/>
            <person name="Sandor L."/>
            <person name="Smith M.E."/>
            <person name="Tsang A."/>
            <person name="Grigoriev I.V."/>
            <person name="Stajich J.E."/>
            <person name="Spatafora J.W."/>
        </authorList>
    </citation>
    <scope>NUCLEOTIDE SEQUENCE</scope>
    <source>
        <strain evidence="6">RSA 2281</strain>
    </source>
</reference>
<keyword evidence="4" id="KW-1133">Transmembrane helix</keyword>
<feature type="transmembrane region" description="Helical" evidence="4">
    <location>
        <begin position="139"/>
        <end position="162"/>
    </location>
</feature>
<dbReference type="InterPro" id="IPR020846">
    <property type="entry name" value="MFS_dom"/>
</dbReference>
<evidence type="ECO:0000256" key="3">
    <source>
        <dbReference type="SAM" id="MobiDB-lite"/>
    </source>
</evidence>
<feature type="transmembrane region" description="Helical" evidence="4">
    <location>
        <begin position="434"/>
        <end position="452"/>
    </location>
</feature>
<feature type="transmembrane region" description="Helical" evidence="4">
    <location>
        <begin position="306"/>
        <end position="327"/>
    </location>
</feature>
<reference evidence="6" key="2">
    <citation type="submission" date="2023-02" db="EMBL/GenBank/DDBJ databases">
        <authorList>
            <consortium name="DOE Joint Genome Institute"/>
            <person name="Mondo S.J."/>
            <person name="Chang Y."/>
            <person name="Wang Y."/>
            <person name="Ahrendt S."/>
            <person name="Andreopoulos W."/>
            <person name="Barry K."/>
            <person name="Beard J."/>
            <person name="Benny G.L."/>
            <person name="Blankenship S."/>
            <person name="Bonito G."/>
            <person name="Cuomo C."/>
            <person name="Desiro A."/>
            <person name="Gervers K.A."/>
            <person name="Hundley H."/>
            <person name="Kuo A."/>
            <person name="LaButti K."/>
            <person name="Lang B.F."/>
            <person name="Lipzen A."/>
            <person name="O'Donnell K."/>
            <person name="Pangilinan J."/>
            <person name="Reynolds N."/>
            <person name="Sandor L."/>
            <person name="Smith M.W."/>
            <person name="Tsang A."/>
            <person name="Grigoriev I.V."/>
            <person name="Stajich J.E."/>
            <person name="Spatafora J.W."/>
        </authorList>
    </citation>
    <scope>NUCLEOTIDE SEQUENCE</scope>
    <source>
        <strain evidence="6">RSA 2281</strain>
    </source>
</reference>
<dbReference type="InterPro" id="IPR036259">
    <property type="entry name" value="MFS_trans_sf"/>
</dbReference>
<evidence type="ECO:0000256" key="4">
    <source>
        <dbReference type="SAM" id="Phobius"/>
    </source>
</evidence>
<feature type="transmembrane region" description="Helical" evidence="4">
    <location>
        <begin position="458"/>
        <end position="479"/>
    </location>
</feature>
<sequence length="491" mass="53157">MRSSFKHSTKNEDNDISIVNTQGKNNGHDLDIEKCTINSSASAVDYTQYEESNSIDPKTDLRGSNISSETNKEKSSITIDNNSNSPSEKDYAPIDGGYGWFIACGGFIANFVMYGVLSIFGVIAQAYYTSILEGKSTTLQFMGIGCLIAVTINLLSPVTIVLVRFGTRFNYALGSILTCLGIVLAGFTTEVWHLYLTQGLLFGFGASFLYMSVAAVIPQWFNKRRATAMGLCSAGTGCGGLALSPFMNFLIIRYGLPWAYRILGFFSLGVCTVGTILIKDRLPSSHRKNLPIKSPIEFSMFKEVNFNIWLIGAVTALMGYIVPVFYIPKYTASIGLTQTDGSNFLAIMCAMNAIGRILLGIIADKTGRLNMLVICSLISGTFTFVIWPFATTYNILLVYCILWAPGSGMYYGLAVPITATVVGSMEKIGSGLSILFIVSSVAAMSLPIAAAIEVKSGFLGVQMFVGSVYVAGAIICLYLKYRLTGSLLAKY</sequence>
<feature type="transmembrane region" description="Helical" evidence="4">
    <location>
        <begin position="258"/>
        <end position="278"/>
    </location>
</feature>
<keyword evidence="7" id="KW-1185">Reference proteome</keyword>
<comment type="subcellular location">
    <subcellularLocation>
        <location evidence="1">Membrane</location>
        <topology evidence="1">Multi-pass membrane protein</topology>
    </subcellularLocation>
</comment>
<feature type="transmembrane region" description="Helical" evidence="4">
    <location>
        <begin position="396"/>
        <end position="422"/>
    </location>
</feature>
<feature type="transmembrane region" description="Helical" evidence="4">
    <location>
        <begin position="342"/>
        <end position="362"/>
    </location>
</feature>
<dbReference type="Proteomes" id="UP001209540">
    <property type="component" value="Unassembled WGS sequence"/>
</dbReference>
<dbReference type="InterPro" id="IPR011701">
    <property type="entry name" value="MFS"/>
</dbReference>
<feature type="transmembrane region" description="Helical" evidence="4">
    <location>
        <begin position="369"/>
        <end position="390"/>
    </location>
</feature>
<feature type="compositionally biased region" description="Polar residues" evidence="3">
    <location>
        <begin position="49"/>
        <end position="69"/>
    </location>
</feature>
<dbReference type="PANTHER" id="PTHR11360">
    <property type="entry name" value="MONOCARBOXYLATE TRANSPORTER"/>
    <property type="match status" value="1"/>
</dbReference>
<feature type="transmembrane region" description="Helical" evidence="4">
    <location>
        <begin position="200"/>
        <end position="221"/>
    </location>
</feature>
<dbReference type="AlphaFoldDB" id="A0AAD5PGI5"/>
<dbReference type="Pfam" id="PF07690">
    <property type="entry name" value="MFS_1"/>
    <property type="match status" value="1"/>
</dbReference>
<dbReference type="PROSITE" id="PS50850">
    <property type="entry name" value="MFS"/>
    <property type="match status" value="1"/>
</dbReference>
<feature type="transmembrane region" description="Helical" evidence="4">
    <location>
        <begin position="228"/>
        <end position="252"/>
    </location>
</feature>
<feature type="domain" description="Major facilitator superfamily (MFS) profile" evidence="5">
    <location>
        <begin position="98"/>
        <end position="484"/>
    </location>
</feature>
<organism evidence="6 7">
    <name type="scientific">Phascolomyces articulosus</name>
    <dbReference type="NCBI Taxonomy" id="60185"/>
    <lineage>
        <taxon>Eukaryota</taxon>
        <taxon>Fungi</taxon>
        <taxon>Fungi incertae sedis</taxon>
        <taxon>Mucoromycota</taxon>
        <taxon>Mucoromycotina</taxon>
        <taxon>Mucoromycetes</taxon>
        <taxon>Mucorales</taxon>
        <taxon>Lichtheimiaceae</taxon>
        <taxon>Phascolomyces</taxon>
    </lineage>
</organism>
<dbReference type="SUPFAM" id="SSF103473">
    <property type="entry name" value="MFS general substrate transporter"/>
    <property type="match status" value="1"/>
</dbReference>
<feature type="region of interest" description="Disordered" evidence="3">
    <location>
        <begin position="48"/>
        <end position="86"/>
    </location>
</feature>
<dbReference type="EMBL" id="JAIXMP010000008">
    <property type="protein sequence ID" value="KAI9269222.1"/>
    <property type="molecule type" value="Genomic_DNA"/>
</dbReference>
<keyword evidence="4" id="KW-0812">Transmembrane</keyword>
<feature type="region of interest" description="Disordered" evidence="3">
    <location>
        <begin position="1"/>
        <end position="31"/>
    </location>
</feature>
<evidence type="ECO:0000313" key="7">
    <source>
        <dbReference type="Proteomes" id="UP001209540"/>
    </source>
</evidence>
<feature type="transmembrane region" description="Helical" evidence="4">
    <location>
        <begin position="169"/>
        <end position="188"/>
    </location>
</feature>
<evidence type="ECO:0000259" key="5">
    <source>
        <dbReference type="PROSITE" id="PS50850"/>
    </source>
</evidence>
<protein>
    <submittedName>
        <fullName evidence="6">Major facilitator superfamily domain-containing protein</fullName>
    </submittedName>
</protein>
<comment type="similarity">
    <text evidence="2">Belongs to the major facilitator superfamily. Monocarboxylate porter (TC 2.A.1.13) family.</text>
</comment>
<dbReference type="GO" id="GO:0016020">
    <property type="term" value="C:membrane"/>
    <property type="evidence" value="ECO:0007669"/>
    <property type="project" value="UniProtKB-SubCell"/>
</dbReference>
<keyword evidence="4" id="KW-0472">Membrane</keyword>
<dbReference type="GO" id="GO:0022857">
    <property type="term" value="F:transmembrane transporter activity"/>
    <property type="evidence" value="ECO:0007669"/>
    <property type="project" value="InterPro"/>
</dbReference>
<comment type="caution">
    <text evidence="6">The sequence shown here is derived from an EMBL/GenBank/DDBJ whole genome shotgun (WGS) entry which is preliminary data.</text>
</comment>
<evidence type="ECO:0000313" key="6">
    <source>
        <dbReference type="EMBL" id="KAI9269222.1"/>
    </source>
</evidence>